<evidence type="ECO:0000259" key="3">
    <source>
        <dbReference type="Pfam" id="PF02129"/>
    </source>
</evidence>
<dbReference type="PANTHER" id="PTHR22946">
    <property type="entry name" value="DIENELACTONE HYDROLASE DOMAIN-CONTAINING PROTEIN-RELATED"/>
    <property type="match status" value="1"/>
</dbReference>
<dbReference type="PANTHER" id="PTHR22946:SF9">
    <property type="entry name" value="POLYKETIDE TRANSFERASE AF380"/>
    <property type="match status" value="1"/>
</dbReference>
<dbReference type="RefSeq" id="WP_304375871.1">
    <property type="nucleotide sequence ID" value="NZ_JAUOZU010000006.1"/>
</dbReference>
<dbReference type="InterPro" id="IPR050261">
    <property type="entry name" value="FrsA_esterase"/>
</dbReference>
<dbReference type="InterPro" id="IPR002471">
    <property type="entry name" value="Pept_S9_AS"/>
</dbReference>
<dbReference type="PROSITE" id="PS00708">
    <property type="entry name" value="PRO_ENDOPEP_SER"/>
    <property type="match status" value="1"/>
</dbReference>
<dbReference type="Gene3D" id="3.40.50.1820">
    <property type="entry name" value="alpha/beta hydrolase"/>
    <property type="match status" value="1"/>
</dbReference>
<accession>A0ABT8YJS6</accession>
<evidence type="ECO:0000256" key="2">
    <source>
        <dbReference type="SAM" id="SignalP"/>
    </source>
</evidence>
<dbReference type="SUPFAM" id="SSF53474">
    <property type="entry name" value="alpha/beta-Hydrolases"/>
    <property type="match status" value="1"/>
</dbReference>
<reference evidence="4" key="2">
    <citation type="submission" date="2023-07" db="EMBL/GenBank/DDBJ databases">
        <authorList>
            <person name="Shen H."/>
        </authorList>
    </citation>
    <scope>NUCLEOTIDE SEQUENCE</scope>
    <source>
        <strain evidence="4">TNR-22</strain>
    </source>
</reference>
<evidence type="ECO:0000313" key="5">
    <source>
        <dbReference type="Proteomes" id="UP001174932"/>
    </source>
</evidence>
<reference evidence="4" key="1">
    <citation type="journal article" date="2015" name="Int. J. Syst. Evol. Microbiol.">
        <title>Rhizobium alvei sp. nov., isolated from a freshwater river.</title>
        <authorList>
            <person name="Sheu S.Y."/>
            <person name="Huang H.W."/>
            <person name="Young C.C."/>
            <person name="Chen W.M."/>
        </authorList>
    </citation>
    <scope>NUCLEOTIDE SEQUENCE</scope>
    <source>
        <strain evidence="4">TNR-22</strain>
    </source>
</reference>
<dbReference type="Pfam" id="PF02129">
    <property type="entry name" value="Peptidase_S15"/>
    <property type="match status" value="1"/>
</dbReference>
<feature type="signal peptide" evidence="2">
    <location>
        <begin position="1"/>
        <end position="25"/>
    </location>
</feature>
<gene>
    <name evidence="4" type="ORF">Q4481_08310</name>
</gene>
<dbReference type="Proteomes" id="UP001174932">
    <property type="component" value="Unassembled WGS sequence"/>
</dbReference>
<dbReference type="InterPro" id="IPR029058">
    <property type="entry name" value="AB_hydrolase_fold"/>
</dbReference>
<keyword evidence="2" id="KW-0732">Signal</keyword>
<comment type="caution">
    <text evidence="4">The sequence shown here is derived from an EMBL/GenBank/DDBJ whole genome shotgun (WGS) entry which is preliminary data.</text>
</comment>
<sequence length="298" mass="31392">MSRTASGAFSGGLAAFLLLATPAFAAETVISFDVDGQKVIGTLETPDGVSKPPVVLMFHGFSGSRDELPVNNTKEGVFSRSARLLSEAGYASLRIDFRGSGESGGKWADTTFSGQIKDGIAAVDWLKSNESVDAGRISILGWSQGGLVASHVAAARPEVKSVTLWAPVAAPLYTYSAILGADSVNKGLTSAPDVEITSKLPWGVDTTLKASFFKEMATTSPIGAIAAYPGPLQVIVGTQDTTVSPQPASGQVFLNYHNGEERLDIFETDHVFSAFTGPEVIDQKMVPSTVEWLKAHNP</sequence>
<name>A0ABT8YJS6_9HYPH</name>
<keyword evidence="5" id="KW-1185">Reference proteome</keyword>
<feature type="domain" description="Xaa-Pro dipeptidyl-peptidase-like" evidence="3">
    <location>
        <begin position="44"/>
        <end position="178"/>
    </location>
</feature>
<dbReference type="EMBL" id="JAUOZU010000006">
    <property type="protein sequence ID" value="MDO6963958.1"/>
    <property type="molecule type" value="Genomic_DNA"/>
</dbReference>
<keyword evidence="1 4" id="KW-0378">Hydrolase</keyword>
<protein>
    <submittedName>
        <fullName evidence="4">Alpha/beta fold hydrolase</fullName>
    </submittedName>
</protein>
<evidence type="ECO:0000313" key="4">
    <source>
        <dbReference type="EMBL" id="MDO6963958.1"/>
    </source>
</evidence>
<dbReference type="GO" id="GO:0016787">
    <property type="term" value="F:hydrolase activity"/>
    <property type="evidence" value="ECO:0007669"/>
    <property type="project" value="UniProtKB-KW"/>
</dbReference>
<organism evidence="4 5">
    <name type="scientific">Rhizobium alvei</name>
    <dbReference type="NCBI Taxonomy" id="1132659"/>
    <lineage>
        <taxon>Bacteria</taxon>
        <taxon>Pseudomonadati</taxon>
        <taxon>Pseudomonadota</taxon>
        <taxon>Alphaproteobacteria</taxon>
        <taxon>Hyphomicrobiales</taxon>
        <taxon>Rhizobiaceae</taxon>
        <taxon>Rhizobium/Agrobacterium group</taxon>
        <taxon>Rhizobium</taxon>
    </lineage>
</organism>
<proteinExistence type="predicted"/>
<dbReference type="InterPro" id="IPR000383">
    <property type="entry name" value="Xaa-Pro-like_dom"/>
</dbReference>
<feature type="chain" id="PRO_5046903183" evidence="2">
    <location>
        <begin position="26"/>
        <end position="298"/>
    </location>
</feature>
<evidence type="ECO:0000256" key="1">
    <source>
        <dbReference type="ARBA" id="ARBA00022801"/>
    </source>
</evidence>